<keyword evidence="5" id="KW-0689">Ribosomal protein</keyword>
<evidence type="ECO:0000256" key="2">
    <source>
        <dbReference type="ARBA" id="ARBA00022723"/>
    </source>
</evidence>
<evidence type="ECO:0000313" key="8">
    <source>
        <dbReference type="Proteomes" id="UP000429181"/>
    </source>
</evidence>
<comment type="similarity">
    <text evidence="1">Belongs to the eukaryotic ribosomal protein eL43 family.</text>
</comment>
<dbReference type="SUPFAM" id="SSF57829">
    <property type="entry name" value="Zn-binding ribosomal proteins"/>
    <property type="match status" value="1"/>
</dbReference>
<dbReference type="Gene3D" id="2.20.25.30">
    <property type="match status" value="1"/>
</dbReference>
<evidence type="ECO:0000313" key="7">
    <source>
        <dbReference type="Ensembl" id="ENSBIXP00005007715.1"/>
    </source>
</evidence>
<keyword evidence="2" id="KW-0479">Metal-binding</keyword>
<dbReference type="PANTHER" id="PTHR48188">
    <property type="entry name" value="60S RIBOSOMAL PROTEIN L43"/>
    <property type="match status" value="1"/>
</dbReference>
<dbReference type="GO" id="GO:0022625">
    <property type="term" value="C:cytosolic large ribosomal subunit"/>
    <property type="evidence" value="ECO:0007669"/>
    <property type="project" value="UniProtKB-ARBA"/>
</dbReference>
<dbReference type="Proteomes" id="UP000429181">
    <property type="component" value="Chromosome 25"/>
</dbReference>
<evidence type="ECO:0000256" key="3">
    <source>
        <dbReference type="ARBA" id="ARBA00022771"/>
    </source>
</evidence>
<dbReference type="InterPro" id="IPR011331">
    <property type="entry name" value="Ribosomal_eL37/eL43"/>
</dbReference>
<organism evidence="7 8">
    <name type="scientific">Bos indicus x Bos taurus</name>
    <name type="common">Hybrid cattle</name>
    <dbReference type="NCBI Taxonomy" id="30522"/>
    <lineage>
        <taxon>Eukaryota</taxon>
        <taxon>Metazoa</taxon>
        <taxon>Chordata</taxon>
        <taxon>Craniata</taxon>
        <taxon>Vertebrata</taxon>
        <taxon>Euteleostomi</taxon>
        <taxon>Mammalia</taxon>
        <taxon>Eutheria</taxon>
        <taxon>Laurasiatheria</taxon>
        <taxon>Artiodactyla</taxon>
        <taxon>Ruminantia</taxon>
        <taxon>Pecora</taxon>
        <taxon>Bovidae</taxon>
        <taxon>Bovinae</taxon>
        <taxon>Bos</taxon>
    </lineage>
</organism>
<dbReference type="PANTHER" id="PTHR48188:SF3">
    <property type="entry name" value="60S RIBOSOMAL PROTEIN L37A-RELATED"/>
    <property type="match status" value="1"/>
</dbReference>
<protein>
    <recommendedName>
        <fullName evidence="9">60S ribosomal protein L37a</fullName>
    </recommendedName>
</protein>
<keyword evidence="4" id="KW-0862">Zinc</keyword>
<dbReference type="GO" id="GO:0070180">
    <property type="term" value="F:large ribosomal subunit rRNA binding"/>
    <property type="evidence" value="ECO:0007669"/>
    <property type="project" value="TreeGrafter"/>
</dbReference>
<evidence type="ECO:0000256" key="4">
    <source>
        <dbReference type="ARBA" id="ARBA00022833"/>
    </source>
</evidence>
<dbReference type="SMR" id="A0A4W2FQJ4"/>
<reference evidence="7" key="2">
    <citation type="submission" date="2025-08" db="UniProtKB">
        <authorList>
            <consortium name="Ensembl"/>
        </authorList>
    </citation>
    <scope>IDENTIFICATION</scope>
</reference>
<dbReference type="Ensembl" id="ENSBIXT00005001797.1">
    <property type="protein sequence ID" value="ENSBIXP00005007715.1"/>
    <property type="gene ID" value="ENSBIXG00005001442.1"/>
</dbReference>
<proteinExistence type="inferred from homology"/>
<dbReference type="GO" id="GO:0003735">
    <property type="term" value="F:structural constituent of ribosome"/>
    <property type="evidence" value="ECO:0007669"/>
    <property type="project" value="InterPro"/>
</dbReference>
<dbReference type="InterPro" id="IPR011332">
    <property type="entry name" value="Ribosomal_zn-bd"/>
</dbReference>
<keyword evidence="3" id="KW-0863">Zinc-finger</keyword>
<keyword evidence="6" id="KW-0687">Ribonucleoprotein</keyword>
<dbReference type="Pfam" id="PF01780">
    <property type="entry name" value="Ribosomal_L37ae"/>
    <property type="match status" value="1"/>
</dbReference>
<accession>A0A4W2FQJ4</accession>
<dbReference type="InterPro" id="IPR002674">
    <property type="entry name" value="Ribosomal_eL43"/>
</dbReference>
<evidence type="ECO:0000256" key="6">
    <source>
        <dbReference type="ARBA" id="ARBA00023274"/>
    </source>
</evidence>
<name>A0A4W2FQJ4_BOBOX</name>
<dbReference type="AlphaFoldDB" id="A0A4W2FQJ4"/>
<dbReference type="GO" id="GO:0008270">
    <property type="term" value="F:zinc ion binding"/>
    <property type="evidence" value="ECO:0007669"/>
    <property type="project" value="UniProtKB-KW"/>
</dbReference>
<sequence>MAKCTKEVRIMSKYGARHDASLRKTVKKTDTSQHAKHTCSFCGKTKKRRAVGTRHCGSCVRTAAGGARTFTTTSAVTVKAASERRLRS</sequence>
<dbReference type="GO" id="GO:0006412">
    <property type="term" value="P:translation"/>
    <property type="evidence" value="ECO:0007669"/>
    <property type="project" value="InterPro"/>
</dbReference>
<evidence type="ECO:0000256" key="1">
    <source>
        <dbReference type="ARBA" id="ARBA00008672"/>
    </source>
</evidence>
<evidence type="ECO:0000256" key="5">
    <source>
        <dbReference type="ARBA" id="ARBA00022980"/>
    </source>
</evidence>
<reference evidence="7 8" key="1">
    <citation type="submission" date="2018-11" db="EMBL/GenBank/DDBJ databases">
        <title>Haplotype-resolved cattle genomes.</title>
        <authorList>
            <person name="Low W.Y."/>
            <person name="Tearle R."/>
            <person name="Bickhart D.M."/>
            <person name="Rosen B.D."/>
            <person name="Koren S."/>
            <person name="Rhie A."/>
            <person name="Hiendleder S."/>
            <person name="Phillippy A.M."/>
            <person name="Smith T.P.L."/>
            <person name="Williams J.L."/>
        </authorList>
    </citation>
    <scope>NUCLEOTIDE SEQUENCE [LARGE SCALE GENOMIC DNA]</scope>
</reference>
<evidence type="ECO:0008006" key="9">
    <source>
        <dbReference type="Google" id="ProtNLM"/>
    </source>
</evidence>
<dbReference type="GeneTree" id="ENSGT00390000016988"/>